<dbReference type="STRING" id="1121290.CLAOCE_07240"/>
<evidence type="ECO:0000313" key="2">
    <source>
        <dbReference type="Proteomes" id="UP000175744"/>
    </source>
</evidence>
<protein>
    <submittedName>
        <fullName evidence="1">Uncharacterized protein</fullName>
    </submittedName>
</protein>
<organism evidence="1 2">
    <name type="scientific">Clostridium acetireducens DSM 10703</name>
    <dbReference type="NCBI Taxonomy" id="1121290"/>
    <lineage>
        <taxon>Bacteria</taxon>
        <taxon>Bacillati</taxon>
        <taxon>Bacillota</taxon>
        <taxon>Clostridia</taxon>
        <taxon>Eubacteriales</taxon>
        <taxon>Clostridiaceae</taxon>
        <taxon>Clostridium</taxon>
    </lineage>
</organism>
<dbReference type="AlphaFoldDB" id="A0A1E8F0I0"/>
<gene>
    <name evidence="1" type="ORF">CLOACE_07240</name>
</gene>
<dbReference type="OrthoDB" id="1935443at2"/>
<sequence length="74" mass="8788">MSEYFLNINGRLELSDYSSIYDYIDIVDKTDKLTINIDCNNKDFDIIYVMLKNKKLSIDYKKVKGEKYSIIAYK</sequence>
<name>A0A1E8F0I0_9CLOT</name>
<dbReference type="PATRIC" id="fig|1121290.3.peg.735"/>
<accession>A0A1E8F0I0</accession>
<dbReference type="Proteomes" id="UP000175744">
    <property type="component" value="Unassembled WGS sequence"/>
</dbReference>
<keyword evidence="2" id="KW-1185">Reference proteome</keyword>
<comment type="caution">
    <text evidence="1">The sequence shown here is derived from an EMBL/GenBank/DDBJ whole genome shotgun (WGS) entry which is preliminary data.</text>
</comment>
<reference evidence="1 2" key="1">
    <citation type="submission" date="2016-06" db="EMBL/GenBank/DDBJ databases">
        <title>Genome sequence of Clostridium acetireducens DSM 10703.</title>
        <authorList>
            <person name="Poehlein A."/>
            <person name="Fluechter S."/>
            <person name="Duerre P."/>
            <person name="Daniel R."/>
        </authorList>
    </citation>
    <scope>NUCLEOTIDE SEQUENCE [LARGE SCALE GENOMIC DNA]</scope>
    <source>
        <strain evidence="1 2">DSM 10703</strain>
    </source>
</reference>
<evidence type="ECO:0000313" key="1">
    <source>
        <dbReference type="EMBL" id="OFI06930.1"/>
    </source>
</evidence>
<proteinExistence type="predicted"/>
<dbReference type="EMBL" id="LZFO01000007">
    <property type="protein sequence ID" value="OFI06930.1"/>
    <property type="molecule type" value="Genomic_DNA"/>
</dbReference>